<gene>
    <name evidence="3" type="ORF">pdam_00017638</name>
</gene>
<proteinExistence type="predicted"/>
<dbReference type="InterPro" id="IPR027805">
    <property type="entry name" value="Transposase_HTH_dom"/>
</dbReference>
<protein>
    <recommendedName>
        <fullName evidence="2">Transposase Helix-turn-helix domain-containing protein</fullName>
    </recommendedName>
</protein>
<dbReference type="EMBL" id="RCHS01002138">
    <property type="protein sequence ID" value="RMX49482.1"/>
    <property type="molecule type" value="Genomic_DNA"/>
</dbReference>
<feature type="domain" description="Transposase Helix-turn-helix" evidence="2">
    <location>
        <begin position="201"/>
        <end position="232"/>
    </location>
</feature>
<name>A0A3M6U716_POCDA</name>
<comment type="caution">
    <text evidence="3">The sequence shown here is derived from an EMBL/GenBank/DDBJ whole genome shotgun (WGS) entry which is preliminary data.</text>
</comment>
<dbReference type="AlphaFoldDB" id="A0A3M6U716"/>
<reference evidence="3 4" key="1">
    <citation type="journal article" date="2018" name="Sci. Rep.">
        <title>Comparative analysis of the Pocillopora damicornis genome highlights role of immune system in coral evolution.</title>
        <authorList>
            <person name="Cunning R."/>
            <person name="Bay R.A."/>
            <person name="Gillette P."/>
            <person name="Baker A.C."/>
            <person name="Traylor-Knowles N."/>
        </authorList>
    </citation>
    <scope>NUCLEOTIDE SEQUENCE [LARGE SCALE GENOMIC DNA]</scope>
    <source>
        <strain evidence="3">RSMAS</strain>
        <tissue evidence="3">Whole animal</tissue>
    </source>
</reference>
<evidence type="ECO:0000313" key="4">
    <source>
        <dbReference type="Proteomes" id="UP000275408"/>
    </source>
</evidence>
<keyword evidence="4" id="KW-1185">Reference proteome</keyword>
<dbReference type="Proteomes" id="UP000275408">
    <property type="component" value="Unassembled WGS sequence"/>
</dbReference>
<accession>A0A3M6U716</accession>
<sequence>MRRTLCDRGLPESLFSEKRLKDGAVPSIFAWNKDKNQSKKRRSVIEELESIRTEDDKVTNTASEGEGDPVTNSSEKDVGLVSRKTQTFEDDINISSDDHWRIPCSHKFSVAHLLSKYTTPKKEEKMFTHFTGFNSHGEFMNRLQILLPNLDIKLLFYWVSEARKNTVIDTETMFDGGYNDPDDFNDEEQNDISLTRPGVYKLPVEDECLLLLMKLRMGVSVVDLGKRFNIAEYG</sequence>
<evidence type="ECO:0000313" key="3">
    <source>
        <dbReference type="EMBL" id="RMX49482.1"/>
    </source>
</evidence>
<organism evidence="3 4">
    <name type="scientific">Pocillopora damicornis</name>
    <name type="common">Cauliflower coral</name>
    <name type="synonym">Millepora damicornis</name>
    <dbReference type="NCBI Taxonomy" id="46731"/>
    <lineage>
        <taxon>Eukaryota</taxon>
        <taxon>Metazoa</taxon>
        <taxon>Cnidaria</taxon>
        <taxon>Anthozoa</taxon>
        <taxon>Hexacorallia</taxon>
        <taxon>Scleractinia</taxon>
        <taxon>Astrocoeniina</taxon>
        <taxon>Pocilloporidae</taxon>
        <taxon>Pocillopora</taxon>
    </lineage>
</organism>
<dbReference type="Pfam" id="PF13613">
    <property type="entry name" value="HTH_Tnp_4"/>
    <property type="match status" value="1"/>
</dbReference>
<evidence type="ECO:0000259" key="2">
    <source>
        <dbReference type="Pfam" id="PF13613"/>
    </source>
</evidence>
<evidence type="ECO:0000256" key="1">
    <source>
        <dbReference type="SAM" id="MobiDB-lite"/>
    </source>
</evidence>
<feature type="region of interest" description="Disordered" evidence="1">
    <location>
        <begin position="35"/>
        <end position="80"/>
    </location>
</feature>
<dbReference type="STRING" id="46731.A0A3M6U716"/>
<feature type="compositionally biased region" description="Basic and acidic residues" evidence="1">
    <location>
        <begin position="35"/>
        <end position="58"/>
    </location>
</feature>